<dbReference type="GO" id="GO:0032259">
    <property type="term" value="P:methylation"/>
    <property type="evidence" value="ECO:0007669"/>
    <property type="project" value="UniProtKB-KW"/>
</dbReference>
<proteinExistence type="predicted"/>
<organism evidence="5 6">
    <name type="scientific">Candidatus Stercoripulliclostridium pullicola</name>
    <dbReference type="NCBI Taxonomy" id="2840953"/>
    <lineage>
        <taxon>Bacteria</taxon>
        <taxon>Bacillati</taxon>
        <taxon>Bacillota</taxon>
        <taxon>Clostridia</taxon>
        <taxon>Eubacteriales</taxon>
        <taxon>Candidatus Stercoripulliclostridium</taxon>
    </lineage>
</organism>
<dbReference type="CDD" id="cd02440">
    <property type="entry name" value="AdoMet_MTases"/>
    <property type="match status" value="1"/>
</dbReference>
<evidence type="ECO:0000256" key="3">
    <source>
        <dbReference type="ARBA" id="ARBA00022691"/>
    </source>
</evidence>
<dbReference type="PANTHER" id="PTHR43042">
    <property type="entry name" value="SAM-DEPENDENT METHYLTRANSFERASE"/>
    <property type="match status" value="1"/>
</dbReference>
<reference evidence="5" key="1">
    <citation type="submission" date="2020-10" db="EMBL/GenBank/DDBJ databases">
        <authorList>
            <person name="Gilroy R."/>
        </authorList>
    </citation>
    <scope>NUCLEOTIDE SEQUENCE</scope>
    <source>
        <strain evidence="5">517</strain>
    </source>
</reference>
<dbReference type="Gene3D" id="2.60.40.1180">
    <property type="entry name" value="Golgi alpha-mannosidase II"/>
    <property type="match status" value="1"/>
</dbReference>
<dbReference type="Proteomes" id="UP000727857">
    <property type="component" value="Unassembled WGS sequence"/>
</dbReference>
<feature type="domain" description="S-adenosylmethionine-dependent methyltransferase" evidence="4">
    <location>
        <begin position="75"/>
        <end position="201"/>
    </location>
</feature>
<dbReference type="Gene3D" id="3.40.50.150">
    <property type="entry name" value="Vaccinia Virus protein VP39"/>
    <property type="match status" value="1"/>
</dbReference>
<dbReference type="AlphaFoldDB" id="A0A940DI84"/>
<dbReference type="InterPro" id="IPR019614">
    <property type="entry name" value="SAM-dep_methyl-trfase"/>
</dbReference>
<accession>A0A940DI84</accession>
<comment type="caution">
    <text evidence="5">The sequence shown here is derived from an EMBL/GenBank/DDBJ whole genome shotgun (WGS) entry which is preliminary data.</text>
</comment>
<dbReference type="Pfam" id="PF10672">
    <property type="entry name" value="Methyltrans_SAM"/>
    <property type="match status" value="1"/>
</dbReference>
<evidence type="ECO:0000256" key="2">
    <source>
        <dbReference type="ARBA" id="ARBA00022679"/>
    </source>
</evidence>
<dbReference type="SUPFAM" id="SSF53335">
    <property type="entry name" value="S-adenosyl-L-methionine-dependent methyltransferases"/>
    <property type="match status" value="1"/>
</dbReference>
<dbReference type="EMBL" id="JADINF010000161">
    <property type="protein sequence ID" value="MBO8424642.1"/>
    <property type="molecule type" value="Genomic_DNA"/>
</dbReference>
<evidence type="ECO:0000313" key="5">
    <source>
        <dbReference type="EMBL" id="MBO8424642.1"/>
    </source>
</evidence>
<protein>
    <submittedName>
        <fullName evidence="5">Class I SAM-dependent methyltransferase</fullName>
    </submittedName>
</protein>
<dbReference type="InterPro" id="IPR013780">
    <property type="entry name" value="Glyco_hydro_b"/>
</dbReference>
<sequence length="291" mass="32824">MRYDTEWKDYGVIATGSGMKLERFGEVVLLRPDPQIIWEPPFDLYAYPGLSAVYMRNSAGGGHWEYRKKVPEEFVIGWRDLRFSLKLMGFKHTGIFPEQAYHWAKCIDLIKGAGREINVLNLFAYTGGATVACASAGAKVCHVDAAKAMCERAGRNMALSGLKDRPVRYIVDDCFKFVEREIRRGNKYDAVIMDPPSYGRGPRGELWKLEDKIYGLVSLTSEIISDNPLFYLLNSYTTGLQPTVMKNVLELVFEKIPHNAEAYELGLPTEQKNIILPCGAGAMLIFDPKKH</sequence>
<evidence type="ECO:0000313" key="6">
    <source>
        <dbReference type="Proteomes" id="UP000727857"/>
    </source>
</evidence>
<gene>
    <name evidence="5" type="ORF">IAB16_06440</name>
</gene>
<evidence type="ECO:0000256" key="1">
    <source>
        <dbReference type="ARBA" id="ARBA00022603"/>
    </source>
</evidence>
<reference evidence="5" key="2">
    <citation type="journal article" date="2021" name="PeerJ">
        <title>Extensive microbial diversity within the chicken gut microbiome revealed by metagenomics and culture.</title>
        <authorList>
            <person name="Gilroy R."/>
            <person name="Ravi A."/>
            <person name="Getino M."/>
            <person name="Pursley I."/>
            <person name="Horton D.L."/>
            <person name="Alikhan N.F."/>
            <person name="Baker D."/>
            <person name="Gharbi K."/>
            <person name="Hall N."/>
            <person name="Watson M."/>
            <person name="Adriaenssens E.M."/>
            <person name="Foster-Nyarko E."/>
            <person name="Jarju S."/>
            <person name="Secka A."/>
            <person name="Antonio M."/>
            <person name="Oren A."/>
            <person name="Chaudhuri R.R."/>
            <person name="La Ragione R."/>
            <person name="Hildebrand F."/>
            <person name="Pallen M.J."/>
        </authorList>
    </citation>
    <scope>NUCLEOTIDE SEQUENCE</scope>
    <source>
        <strain evidence="5">517</strain>
    </source>
</reference>
<keyword evidence="1 5" id="KW-0489">Methyltransferase</keyword>
<dbReference type="InterPro" id="IPR029063">
    <property type="entry name" value="SAM-dependent_MTases_sf"/>
</dbReference>
<name>A0A940DI84_9FIRM</name>
<dbReference type="PANTHER" id="PTHR43042:SF2">
    <property type="entry name" value="SAM-DEPENDENT METHYLTRANSFERASE"/>
    <property type="match status" value="1"/>
</dbReference>
<keyword evidence="2" id="KW-0808">Transferase</keyword>
<dbReference type="GO" id="GO:0008168">
    <property type="term" value="F:methyltransferase activity"/>
    <property type="evidence" value="ECO:0007669"/>
    <property type="project" value="UniProtKB-KW"/>
</dbReference>
<keyword evidence="3" id="KW-0949">S-adenosyl-L-methionine</keyword>
<evidence type="ECO:0000259" key="4">
    <source>
        <dbReference type="Pfam" id="PF10672"/>
    </source>
</evidence>